<organism evidence="3 4">
    <name type="scientific">Oculimacula yallundae</name>
    <dbReference type="NCBI Taxonomy" id="86028"/>
    <lineage>
        <taxon>Eukaryota</taxon>
        <taxon>Fungi</taxon>
        <taxon>Dikarya</taxon>
        <taxon>Ascomycota</taxon>
        <taxon>Pezizomycotina</taxon>
        <taxon>Leotiomycetes</taxon>
        <taxon>Helotiales</taxon>
        <taxon>Ploettnerulaceae</taxon>
        <taxon>Oculimacula</taxon>
    </lineage>
</organism>
<proteinExistence type="predicted"/>
<feature type="compositionally biased region" description="Polar residues" evidence="2">
    <location>
        <begin position="601"/>
        <end position="616"/>
    </location>
</feature>
<dbReference type="Proteomes" id="UP001595075">
    <property type="component" value="Unassembled WGS sequence"/>
</dbReference>
<feature type="compositionally biased region" description="Polar residues" evidence="2">
    <location>
        <begin position="199"/>
        <end position="245"/>
    </location>
</feature>
<feature type="region of interest" description="Disordered" evidence="2">
    <location>
        <begin position="584"/>
        <end position="640"/>
    </location>
</feature>
<keyword evidence="4" id="KW-1185">Reference proteome</keyword>
<keyword evidence="1" id="KW-0175">Coiled coil</keyword>
<protein>
    <submittedName>
        <fullName evidence="3">Uncharacterized protein</fullName>
    </submittedName>
</protein>
<reference evidence="3 4" key="1">
    <citation type="journal article" date="2024" name="Commun. Biol.">
        <title>Comparative genomic analysis of thermophilic fungi reveals convergent evolutionary adaptations and gene losses.</title>
        <authorList>
            <person name="Steindorff A.S."/>
            <person name="Aguilar-Pontes M.V."/>
            <person name="Robinson A.J."/>
            <person name="Andreopoulos B."/>
            <person name="LaButti K."/>
            <person name="Kuo A."/>
            <person name="Mondo S."/>
            <person name="Riley R."/>
            <person name="Otillar R."/>
            <person name="Haridas S."/>
            <person name="Lipzen A."/>
            <person name="Grimwood J."/>
            <person name="Schmutz J."/>
            <person name="Clum A."/>
            <person name="Reid I.D."/>
            <person name="Moisan M.C."/>
            <person name="Butler G."/>
            <person name="Nguyen T.T.M."/>
            <person name="Dewar K."/>
            <person name="Conant G."/>
            <person name="Drula E."/>
            <person name="Henrissat B."/>
            <person name="Hansel C."/>
            <person name="Singer S."/>
            <person name="Hutchinson M.I."/>
            <person name="de Vries R.P."/>
            <person name="Natvig D.O."/>
            <person name="Powell A.J."/>
            <person name="Tsang A."/>
            <person name="Grigoriev I.V."/>
        </authorList>
    </citation>
    <scope>NUCLEOTIDE SEQUENCE [LARGE SCALE GENOMIC DNA]</scope>
    <source>
        <strain evidence="3 4">CBS 494.80</strain>
    </source>
</reference>
<feature type="region of interest" description="Disordered" evidence="2">
    <location>
        <begin position="196"/>
        <end position="245"/>
    </location>
</feature>
<name>A0ABR4CXB4_9HELO</name>
<feature type="region of interest" description="Disordered" evidence="2">
    <location>
        <begin position="160"/>
        <end position="182"/>
    </location>
</feature>
<dbReference type="EMBL" id="JAZHXI010000003">
    <property type="protein sequence ID" value="KAL2073816.1"/>
    <property type="molecule type" value="Genomic_DNA"/>
</dbReference>
<comment type="caution">
    <text evidence="3">The sequence shown here is derived from an EMBL/GenBank/DDBJ whole genome shotgun (WGS) entry which is preliminary data.</text>
</comment>
<feature type="region of interest" description="Disordered" evidence="2">
    <location>
        <begin position="255"/>
        <end position="274"/>
    </location>
</feature>
<evidence type="ECO:0000313" key="4">
    <source>
        <dbReference type="Proteomes" id="UP001595075"/>
    </source>
</evidence>
<evidence type="ECO:0000256" key="2">
    <source>
        <dbReference type="SAM" id="MobiDB-lite"/>
    </source>
</evidence>
<evidence type="ECO:0000313" key="3">
    <source>
        <dbReference type="EMBL" id="KAL2073816.1"/>
    </source>
</evidence>
<gene>
    <name evidence="3" type="ORF">VTL71DRAFT_11142</name>
</gene>
<sequence>MSDYYNSDQVDDLYGENDWMNKYLDFNPGDELPAIGTFTPINSSEVTASNTETTEEGQWYQPVVQGHSEEFMASILSQALAQDEALANTQSTEQRQDSLAFMIPEGAYVEEPEPLFDDVNQPAPVADDMVDNTQHGFGTADSSILFAPFGNENYQVASDGSDTFANGNNHAEESSQFASDGPRQFVHTSYEDLMANDPSFEQDTSQLPYQHQGSSINTNHNQFNPEQSDSSNVNYESFEQEQPQDQWVAQNDDADATSFTPEPMAEGVSGTGINNLPTQDATGSANSKALPSWFKQAGLDKQNHNVSAPIATAAQPVSAPKTCHTGTMSSDEIKTSLIKVTGSFAMSVLRATMDAPTRITSQRQLLHVVNSFGLDGNSDTVVPEKLRKSLDGIWTMFNTNRGYQKMFLTYIVEKILKQNPECGPLPLYNGIDFNGALADMACELQAKVDSLDANDPESLGNAKTLLIEEFIHRSHLLEASKVVTQTAVNETKSNYQQALRSKQAEVEAAKARADNLSAQAKKSDLKMQQMELQMKSMQSNIQQLTTNLSGLQIQLTETSSRYQHAHNMNISLLENATPEQIAAASAASSTLASPSHHVSNHQRSQSYPNHTTTPTPAQEFYQPDAPITPPSSKKRKASSASITTGQNFYQCLQCPITKKDKKKEVIDVPEGSICGVINNQVMLGGGPRQRCVNPVCKRYTEIKGKAWVSDETAAFWGVGNQAPLEITMQGADLLNRGGIHYPMNALTAPSSAATPAQEYRQPFVVTNNQQQGMMNVQQFPNQQFFNQQVPNGHNTSYNQQPIPSYDSPYGAQPYNVQPDMSNTQQTMTYNAEPTMTYSTQPDMTYNTQPDMNYNNEPTPATTPIPTSPSAPLFSVPERVGQKAVSQQVQIQRPIAKPSPGRKWPKSTYQARGGMGLTLPSLPSAP</sequence>
<evidence type="ECO:0000256" key="1">
    <source>
        <dbReference type="SAM" id="Coils"/>
    </source>
</evidence>
<feature type="compositionally biased region" description="Polar residues" evidence="2">
    <location>
        <begin position="160"/>
        <end position="178"/>
    </location>
</feature>
<feature type="region of interest" description="Disordered" evidence="2">
    <location>
        <begin position="857"/>
        <end position="925"/>
    </location>
</feature>
<feature type="compositionally biased region" description="Low complexity" evidence="2">
    <location>
        <begin position="584"/>
        <end position="595"/>
    </location>
</feature>
<accession>A0ABR4CXB4</accession>
<feature type="coiled-coil region" evidence="1">
    <location>
        <begin position="492"/>
        <end position="554"/>
    </location>
</feature>